<reference evidence="4 5" key="1">
    <citation type="submission" date="2019-01" db="EMBL/GenBank/DDBJ databases">
        <title>Coherence of Microcystis species and biogeography revealed through population genomics.</title>
        <authorList>
            <person name="Perez-Carrascal O.M."/>
            <person name="Terrat Y."/>
            <person name="Giani A."/>
            <person name="Fortin N."/>
            <person name="Tromas N."/>
            <person name="Shapiro B.J."/>
        </authorList>
    </citation>
    <scope>NUCLEOTIDE SEQUENCE [LARGE SCALE GENOMIC DNA]</scope>
    <source>
        <strain evidence="4">Mw_QC_S_20081001_S30D</strain>
    </source>
</reference>
<protein>
    <submittedName>
        <fullName evidence="4">PspA/IM30 family protein</fullName>
    </submittedName>
</protein>
<dbReference type="InterPro" id="IPR007157">
    <property type="entry name" value="PspA_VIPP1"/>
</dbReference>
<gene>
    <name evidence="4" type="ORF">EWV75_00960</name>
</gene>
<comment type="similarity">
    <text evidence="1">Belongs to the PspA/Vipp/IM30 family.</text>
</comment>
<evidence type="ECO:0000313" key="4">
    <source>
        <dbReference type="EMBL" id="TRV01427.1"/>
    </source>
</evidence>
<dbReference type="PANTHER" id="PTHR31088">
    <property type="entry name" value="MEMBRANE-ASSOCIATED PROTEIN VIPP1, CHLOROPLASTIC"/>
    <property type="match status" value="1"/>
</dbReference>
<evidence type="ECO:0000256" key="1">
    <source>
        <dbReference type="ARBA" id="ARBA00043985"/>
    </source>
</evidence>
<dbReference type="EMBL" id="SFAT01000011">
    <property type="protein sequence ID" value="TRV01427.1"/>
    <property type="molecule type" value="Genomic_DNA"/>
</dbReference>
<proteinExistence type="inferred from homology"/>
<feature type="region of interest" description="Disordered" evidence="3">
    <location>
        <begin position="282"/>
        <end position="302"/>
    </location>
</feature>
<feature type="coiled-coil region" evidence="2">
    <location>
        <begin position="13"/>
        <end position="94"/>
    </location>
</feature>
<dbReference type="PANTHER" id="PTHR31088:SF6">
    <property type="entry name" value="PHAGE SHOCK PROTEIN A"/>
    <property type="match status" value="1"/>
</dbReference>
<comment type="caution">
    <text evidence="4">The sequence shown here is derived from an EMBL/GenBank/DDBJ whole genome shotgun (WGS) entry which is preliminary data.</text>
</comment>
<evidence type="ECO:0000256" key="2">
    <source>
        <dbReference type="SAM" id="Coils"/>
    </source>
</evidence>
<sequence>MRRDDLSNLRSSIIEVIALQKRAEQQYKQAQAEVLKWEERVKLALDKGDESLAQEANIRKKHHINTANIIKNQLEKLNIQVDKLKEKLPILERKINEKSIGSIDTIIDKAVFEVPEEKVIQWQYPSQIYDELDGIAIEKKLPRLDMAEIITLQKRAEQQYNKELAEILKWDRRAKLARYEVDYSLVREAFRQKENHINIANIIKSQIEQIKTQVDTLQKNLTIFENGNNSIYNSAFERMEAKFMQSEASSQADGELVDIDPLEAGSDVDDELALLKAQMSGGILPSTTSNQRDLPPANTVRDSVVDAELEQLRSKLKEL</sequence>
<dbReference type="Proteomes" id="UP000320523">
    <property type="component" value="Unassembled WGS sequence"/>
</dbReference>
<organism evidence="4 5">
    <name type="scientific">Microcystis wesenbergii Mw_QC_S_20081001_S30D</name>
    <dbReference type="NCBI Taxonomy" id="2486245"/>
    <lineage>
        <taxon>Bacteria</taxon>
        <taxon>Bacillati</taxon>
        <taxon>Cyanobacteriota</taxon>
        <taxon>Cyanophyceae</taxon>
        <taxon>Oscillatoriophycideae</taxon>
        <taxon>Chroococcales</taxon>
        <taxon>Microcystaceae</taxon>
        <taxon>Microcystis</taxon>
    </lineage>
</organism>
<dbReference type="AlphaFoldDB" id="A0A552K094"/>
<evidence type="ECO:0000256" key="3">
    <source>
        <dbReference type="SAM" id="MobiDB-lite"/>
    </source>
</evidence>
<dbReference type="Pfam" id="PF04012">
    <property type="entry name" value="PspA_IM30"/>
    <property type="match status" value="1"/>
</dbReference>
<accession>A0A552K094</accession>
<evidence type="ECO:0000313" key="5">
    <source>
        <dbReference type="Proteomes" id="UP000320523"/>
    </source>
</evidence>
<keyword evidence="2" id="KW-0175">Coiled coil</keyword>
<name>A0A552K094_9CHRO</name>